<reference evidence="3" key="1">
    <citation type="submission" date="2024-04" db="EMBL/GenBank/DDBJ databases">
        <title>Salinicola lusitanus LLJ914,a marine bacterium isolated from the Okinawa Trough.</title>
        <authorList>
            <person name="Li J."/>
        </authorList>
    </citation>
    <scope>NUCLEOTIDE SEQUENCE [LARGE SCALE GENOMIC DNA]</scope>
</reference>
<proteinExistence type="predicted"/>
<keyword evidence="3" id="KW-1185">Reference proteome</keyword>
<organism evidence="2 3">
    <name type="scientific">Mugilogobius chulae</name>
    <name type="common">yellowstripe goby</name>
    <dbReference type="NCBI Taxonomy" id="88201"/>
    <lineage>
        <taxon>Eukaryota</taxon>
        <taxon>Metazoa</taxon>
        <taxon>Chordata</taxon>
        <taxon>Craniata</taxon>
        <taxon>Vertebrata</taxon>
        <taxon>Euteleostomi</taxon>
        <taxon>Actinopterygii</taxon>
        <taxon>Neopterygii</taxon>
        <taxon>Teleostei</taxon>
        <taxon>Neoteleostei</taxon>
        <taxon>Acanthomorphata</taxon>
        <taxon>Gobiaria</taxon>
        <taxon>Gobiiformes</taxon>
        <taxon>Gobioidei</taxon>
        <taxon>Gobiidae</taxon>
        <taxon>Gobionellinae</taxon>
        <taxon>Mugilogobius</taxon>
    </lineage>
</organism>
<dbReference type="EMBL" id="JBBPFD010000001">
    <property type="protein sequence ID" value="KAK7945197.1"/>
    <property type="molecule type" value="Genomic_DNA"/>
</dbReference>
<evidence type="ECO:0000313" key="3">
    <source>
        <dbReference type="Proteomes" id="UP001460270"/>
    </source>
</evidence>
<comment type="caution">
    <text evidence="2">The sequence shown here is derived from an EMBL/GenBank/DDBJ whole genome shotgun (WGS) entry which is preliminary data.</text>
</comment>
<dbReference type="AlphaFoldDB" id="A0AAW0Q3W8"/>
<accession>A0AAW0Q3W8</accession>
<sequence length="102" mass="12064">MHVAYEEFEKVMVACFEVFQTWEDEYEKLQVLLRDLVKRKREENLKMVWRLSPATGSSSPSGPMRRFRRQHEQLRAVIVRVLRPQVTAVPQHAPGETVELRT</sequence>
<protein>
    <submittedName>
        <fullName evidence="2">Uncharacterized protein</fullName>
    </submittedName>
</protein>
<keyword evidence="1" id="KW-0175">Coiled coil</keyword>
<name>A0AAW0Q3W8_9GOBI</name>
<evidence type="ECO:0000256" key="1">
    <source>
        <dbReference type="SAM" id="Coils"/>
    </source>
</evidence>
<gene>
    <name evidence="2" type="ORF">WMY93_000925</name>
</gene>
<dbReference type="Proteomes" id="UP001460270">
    <property type="component" value="Unassembled WGS sequence"/>
</dbReference>
<evidence type="ECO:0000313" key="2">
    <source>
        <dbReference type="EMBL" id="KAK7945197.1"/>
    </source>
</evidence>
<feature type="coiled-coil region" evidence="1">
    <location>
        <begin position="19"/>
        <end position="46"/>
    </location>
</feature>